<evidence type="ECO:0000313" key="11">
    <source>
        <dbReference type="EMBL" id="HEX71278.1"/>
    </source>
</evidence>
<keyword evidence="4" id="KW-0548">Nucleotidyltransferase</keyword>
<evidence type="ECO:0000256" key="9">
    <source>
        <dbReference type="ARBA" id="ARBA00038276"/>
    </source>
</evidence>
<comment type="caution">
    <text evidence="11">The sequence shown here is derived from an EMBL/GenBank/DDBJ whole genome shotgun (WGS) entry which is preliminary data.</text>
</comment>
<keyword evidence="8" id="KW-0460">Magnesium</keyword>
<name>A0A7C3A9U5_9BACT</name>
<evidence type="ECO:0000256" key="4">
    <source>
        <dbReference type="ARBA" id="ARBA00022695"/>
    </source>
</evidence>
<evidence type="ECO:0000256" key="6">
    <source>
        <dbReference type="ARBA" id="ARBA00022741"/>
    </source>
</evidence>
<comment type="similarity">
    <text evidence="9">Belongs to the MntA antitoxin family.</text>
</comment>
<dbReference type="InterPro" id="IPR052038">
    <property type="entry name" value="Type-VII_TA_antitoxin"/>
</dbReference>
<feature type="domain" description="Polymerase nucleotidyl transferase" evidence="10">
    <location>
        <begin position="14"/>
        <end position="98"/>
    </location>
</feature>
<dbReference type="AlphaFoldDB" id="A0A7C3A9U5"/>
<reference evidence="11" key="1">
    <citation type="journal article" date="2020" name="mSystems">
        <title>Genome- and Community-Level Interaction Insights into Carbon Utilization and Element Cycling Functions of Hydrothermarchaeota in Hydrothermal Sediment.</title>
        <authorList>
            <person name="Zhou Z."/>
            <person name="Liu Y."/>
            <person name="Xu W."/>
            <person name="Pan J."/>
            <person name="Luo Z.H."/>
            <person name="Li M."/>
        </authorList>
    </citation>
    <scope>NUCLEOTIDE SEQUENCE [LARGE SCALE GENOMIC DNA]</scope>
    <source>
        <strain evidence="11">SpSt-192</strain>
    </source>
</reference>
<dbReference type="InterPro" id="IPR002934">
    <property type="entry name" value="Polymerase_NTP_transf_dom"/>
</dbReference>
<organism evidence="11">
    <name type="scientific">Thermorudis sp</name>
    <dbReference type="NCBI Taxonomy" id="1969470"/>
    <lineage>
        <taxon>Bacteria</taxon>
        <taxon>Pseudomonadati</taxon>
        <taxon>Thermomicrobiota</taxon>
        <taxon>Thermomicrobia</taxon>
        <taxon>Thermomicrobia incertae sedis</taxon>
        <taxon>Thermorudis</taxon>
    </lineage>
</organism>
<dbReference type="Gene3D" id="3.30.460.10">
    <property type="entry name" value="Beta Polymerase, domain 2"/>
    <property type="match status" value="1"/>
</dbReference>
<evidence type="ECO:0000256" key="1">
    <source>
        <dbReference type="ARBA" id="ARBA00001946"/>
    </source>
</evidence>
<evidence type="ECO:0000256" key="2">
    <source>
        <dbReference type="ARBA" id="ARBA00022649"/>
    </source>
</evidence>
<protein>
    <submittedName>
        <fullName evidence="11">DNA polymerase subunit beta</fullName>
    </submittedName>
</protein>
<keyword evidence="5" id="KW-0479">Metal-binding</keyword>
<keyword evidence="2" id="KW-1277">Toxin-antitoxin system</keyword>
<evidence type="ECO:0000256" key="7">
    <source>
        <dbReference type="ARBA" id="ARBA00022840"/>
    </source>
</evidence>
<keyword evidence="7" id="KW-0067">ATP-binding</keyword>
<dbReference type="Pfam" id="PF01909">
    <property type="entry name" value="NTP_transf_2"/>
    <property type="match status" value="1"/>
</dbReference>
<keyword evidence="3" id="KW-0808">Transferase</keyword>
<dbReference type="InterPro" id="IPR043519">
    <property type="entry name" value="NT_sf"/>
</dbReference>
<evidence type="ECO:0000256" key="5">
    <source>
        <dbReference type="ARBA" id="ARBA00022723"/>
    </source>
</evidence>
<sequence>MIRDSERHRAELAALCRRFGVRRLEVFGSVATGGFQSTTSDLDFLVEFERPLGPGYADRYFGLLEALEALFGRPVDLVVTSAIKNPYFRESIEKTRVLLYAA</sequence>
<dbReference type="SUPFAM" id="SSF81301">
    <property type="entry name" value="Nucleotidyltransferase"/>
    <property type="match status" value="1"/>
</dbReference>
<dbReference type="EMBL" id="DSID01000648">
    <property type="protein sequence ID" value="HEX71278.1"/>
    <property type="molecule type" value="Genomic_DNA"/>
</dbReference>
<dbReference type="CDD" id="cd05403">
    <property type="entry name" value="NT_KNTase_like"/>
    <property type="match status" value="1"/>
</dbReference>
<dbReference type="GO" id="GO:0005524">
    <property type="term" value="F:ATP binding"/>
    <property type="evidence" value="ECO:0007669"/>
    <property type="project" value="UniProtKB-KW"/>
</dbReference>
<accession>A0A7C3A9U5</accession>
<gene>
    <name evidence="11" type="ORF">ENP13_08565</name>
</gene>
<keyword evidence="6" id="KW-0547">Nucleotide-binding</keyword>
<evidence type="ECO:0000256" key="3">
    <source>
        <dbReference type="ARBA" id="ARBA00022679"/>
    </source>
</evidence>
<evidence type="ECO:0000256" key="8">
    <source>
        <dbReference type="ARBA" id="ARBA00022842"/>
    </source>
</evidence>
<dbReference type="PANTHER" id="PTHR33571">
    <property type="entry name" value="SSL8005 PROTEIN"/>
    <property type="match status" value="1"/>
</dbReference>
<dbReference type="PANTHER" id="PTHR33571:SF12">
    <property type="entry name" value="BSL3053 PROTEIN"/>
    <property type="match status" value="1"/>
</dbReference>
<comment type="cofactor">
    <cofactor evidence="1">
        <name>Mg(2+)</name>
        <dbReference type="ChEBI" id="CHEBI:18420"/>
    </cofactor>
</comment>
<evidence type="ECO:0000259" key="10">
    <source>
        <dbReference type="Pfam" id="PF01909"/>
    </source>
</evidence>
<dbReference type="GO" id="GO:0016779">
    <property type="term" value="F:nucleotidyltransferase activity"/>
    <property type="evidence" value="ECO:0007669"/>
    <property type="project" value="UniProtKB-KW"/>
</dbReference>
<proteinExistence type="inferred from homology"/>
<dbReference type="GO" id="GO:0046872">
    <property type="term" value="F:metal ion binding"/>
    <property type="evidence" value="ECO:0007669"/>
    <property type="project" value="UniProtKB-KW"/>
</dbReference>